<gene>
    <name evidence="1" type="ORF">N8A98_06765</name>
</gene>
<dbReference type="RefSeq" id="WP_262170161.1">
    <property type="nucleotide sequence ID" value="NZ_CP104965.1"/>
</dbReference>
<dbReference type="Proteomes" id="UP001061862">
    <property type="component" value="Chromosome"/>
</dbReference>
<sequence length="58" mass="6207">MMQNEAAKVAKAIELAGAGTTDAERYAKAALAALRDGDKVGDLLQVKKIDRDYILDSL</sequence>
<reference evidence="1 2" key="1">
    <citation type="submission" date="2022-09" db="EMBL/GenBank/DDBJ databases">
        <title>Interaction between co-microsymbionts with complementary sets of symbiotic genes in legume-rhizobium systems.</title>
        <authorList>
            <person name="Safronova V."/>
            <person name="Sazanova A."/>
            <person name="Afonin A."/>
            <person name="Chirak E."/>
        </authorList>
    </citation>
    <scope>NUCLEOTIDE SEQUENCE [LARGE SCALE GENOMIC DNA]</scope>
    <source>
        <strain evidence="1 2">A18/4-1</strain>
    </source>
</reference>
<evidence type="ECO:0000313" key="2">
    <source>
        <dbReference type="Proteomes" id="UP001061862"/>
    </source>
</evidence>
<proteinExistence type="predicted"/>
<protein>
    <submittedName>
        <fullName evidence="1">Uncharacterized protein</fullName>
    </submittedName>
</protein>
<dbReference type="EMBL" id="CP104965">
    <property type="protein sequence ID" value="UXN70883.1"/>
    <property type="molecule type" value="Genomic_DNA"/>
</dbReference>
<name>A0ABY6CGD7_9HYPH</name>
<accession>A0ABY6CGD7</accession>
<evidence type="ECO:0000313" key="1">
    <source>
        <dbReference type="EMBL" id="UXN70883.1"/>
    </source>
</evidence>
<organism evidence="1 2">
    <name type="scientific">Devosia neptuniae</name>
    <dbReference type="NCBI Taxonomy" id="191302"/>
    <lineage>
        <taxon>Bacteria</taxon>
        <taxon>Pseudomonadati</taxon>
        <taxon>Pseudomonadota</taxon>
        <taxon>Alphaproteobacteria</taxon>
        <taxon>Hyphomicrobiales</taxon>
        <taxon>Devosiaceae</taxon>
        <taxon>Devosia</taxon>
    </lineage>
</organism>
<keyword evidence="2" id="KW-1185">Reference proteome</keyword>